<dbReference type="Proteomes" id="UP000463857">
    <property type="component" value="Chromosome"/>
</dbReference>
<evidence type="ECO:0000313" key="2">
    <source>
        <dbReference type="Proteomes" id="UP000463857"/>
    </source>
</evidence>
<sequence length="98" mass="10667">MFDIERRHTGELSSVPESFTKREGRALVARQNAAISEGIVSNTRVQARGIVAATGVQLTGMLSREALFQAQGDPEAYRRCGTVVDAFALFSANEVRKP</sequence>
<protein>
    <submittedName>
        <fullName evidence="1">Uncharacterized protein</fullName>
    </submittedName>
</protein>
<dbReference type="RefSeq" id="WP_159543220.1">
    <property type="nucleotide sequence ID" value="NZ_CP047156.1"/>
</dbReference>
<dbReference type="KEGG" id="eke:EK0264_04115"/>
<dbReference type="InParanoid" id="A0A7L4YKA3"/>
<accession>A0A7L4YKA3</accession>
<proteinExistence type="predicted"/>
<dbReference type="EMBL" id="CP047156">
    <property type="protein sequence ID" value="QHB99549.1"/>
    <property type="molecule type" value="Genomic_DNA"/>
</dbReference>
<reference evidence="1 2" key="1">
    <citation type="journal article" date="2018" name="Int. J. Syst. Evol. Microbiol.">
        <title>Epidermidibacterium keratini gen. nov., sp. nov., a member of the family Sporichthyaceae, isolated from keratin epidermis.</title>
        <authorList>
            <person name="Lee D.G."/>
            <person name="Trujillo M.E."/>
            <person name="Kang S."/>
            <person name="Nam J.J."/>
            <person name="Kim Y.J."/>
        </authorList>
    </citation>
    <scope>NUCLEOTIDE SEQUENCE [LARGE SCALE GENOMIC DNA]</scope>
    <source>
        <strain evidence="1 2">EPI-7</strain>
    </source>
</reference>
<evidence type="ECO:0000313" key="1">
    <source>
        <dbReference type="EMBL" id="QHB99549.1"/>
    </source>
</evidence>
<gene>
    <name evidence="1" type="ORF">EK0264_04115</name>
</gene>
<name>A0A7L4YKA3_9ACTN</name>
<dbReference type="OrthoDB" id="4946845at2"/>
<dbReference type="AlphaFoldDB" id="A0A7L4YKA3"/>
<organism evidence="1 2">
    <name type="scientific">Epidermidibacterium keratini</name>
    <dbReference type="NCBI Taxonomy" id="1891644"/>
    <lineage>
        <taxon>Bacteria</taxon>
        <taxon>Bacillati</taxon>
        <taxon>Actinomycetota</taxon>
        <taxon>Actinomycetes</taxon>
        <taxon>Sporichthyales</taxon>
        <taxon>Sporichthyaceae</taxon>
        <taxon>Epidermidibacterium</taxon>
    </lineage>
</organism>
<keyword evidence="2" id="KW-1185">Reference proteome</keyword>